<evidence type="ECO:0000313" key="2">
    <source>
        <dbReference type="EMBL" id="MYN44177.1"/>
    </source>
</evidence>
<dbReference type="AlphaFoldDB" id="A0A845HWT3"/>
<keyword evidence="1" id="KW-0812">Transmembrane</keyword>
<dbReference type="EMBL" id="WWCL01000001">
    <property type="protein sequence ID" value="MYN44177.1"/>
    <property type="molecule type" value="Genomic_DNA"/>
</dbReference>
<accession>A0A845HWT3</accession>
<gene>
    <name evidence="2" type="ORF">GTP23_03730</name>
</gene>
<feature type="transmembrane region" description="Helical" evidence="1">
    <location>
        <begin position="12"/>
        <end position="35"/>
    </location>
</feature>
<reference evidence="2" key="1">
    <citation type="submission" date="2019-12" db="EMBL/GenBank/DDBJ databases">
        <title>Novel species isolated from a subtropical stream in China.</title>
        <authorList>
            <person name="Lu H."/>
        </authorList>
    </citation>
    <scope>NUCLEOTIDE SEQUENCE [LARGE SCALE GENOMIC DNA]</scope>
    <source>
        <strain evidence="2">FT93W</strain>
    </source>
</reference>
<keyword evidence="3" id="KW-1185">Reference proteome</keyword>
<sequence length="335" mass="38265">MQHLGSRKQFFILAIATVLVFYYCYFRTTLVTPIYGPDPAAWPYLVDVTFTLPLLYYFLFRPSRKKMLTAWLAIASFGMLAGRLLNPAQEQAFGHYTILLIALEIGLELALVGVLIYQCRQLLKHSNSADEAFATIFTNKPMELEARIWYYGMLMRHGERLHFRGEQHFRYDQNQGNASNQLAWIMLILFETPIVHLFLHLWLGTGWLLWTLDLLNLWGLLALVAEYRATHWRPISLDAKALIIRNGVLAGDRNIPYPLIEAVSRCGDEVRHQAGVLIFRQGGQLNVKIQLSAAAQLPNLMGRKRPVRTIYLSMDQPAAFVDALRARLVPPALTP</sequence>
<feature type="transmembrane region" description="Helical" evidence="1">
    <location>
        <begin position="97"/>
        <end position="117"/>
    </location>
</feature>
<feature type="transmembrane region" description="Helical" evidence="1">
    <location>
        <begin position="41"/>
        <end position="60"/>
    </location>
</feature>
<protein>
    <submittedName>
        <fullName evidence="2">Uncharacterized protein</fullName>
    </submittedName>
</protein>
<keyword evidence="1" id="KW-0472">Membrane</keyword>
<feature type="transmembrane region" description="Helical" evidence="1">
    <location>
        <begin position="182"/>
        <end position="201"/>
    </location>
</feature>
<name>A0A845HWT3_9BURK</name>
<evidence type="ECO:0000256" key="1">
    <source>
        <dbReference type="SAM" id="Phobius"/>
    </source>
</evidence>
<dbReference type="Proteomes" id="UP000444316">
    <property type="component" value="Unassembled WGS sequence"/>
</dbReference>
<dbReference type="RefSeq" id="WP_161033912.1">
    <property type="nucleotide sequence ID" value="NZ_WWCL01000001.1"/>
</dbReference>
<keyword evidence="1" id="KW-1133">Transmembrane helix</keyword>
<organism evidence="2 3">
    <name type="scientific">Duganella fentianensis</name>
    <dbReference type="NCBI Taxonomy" id="2692177"/>
    <lineage>
        <taxon>Bacteria</taxon>
        <taxon>Pseudomonadati</taxon>
        <taxon>Pseudomonadota</taxon>
        <taxon>Betaproteobacteria</taxon>
        <taxon>Burkholderiales</taxon>
        <taxon>Oxalobacteraceae</taxon>
        <taxon>Telluria group</taxon>
        <taxon>Duganella</taxon>
    </lineage>
</organism>
<feature type="transmembrane region" description="Helical" evidence="1">
    <location>
        <begin position="207"/>
        <end position="225"/>
    </location>
</feature>
<comment type="caution">
    <text evidence="2">The sequence shown here is derived from an EMBL/GenBank/DDBJ whole genome shotgun (WGS) entry which is preliminary data.</text>
</comment>
<proteinExistence type="predicted"/>
<evidence type="ECO:0000313" key="3">
    <source>
        <dbReference type="Proteomes" id="UP000444316"/>
    </source>
</evidence>
<feature type="transmembrane region" description="Helical" evidence="1">
    <location>
        <begin position="67"/>
        <end position="85"/>
    </location>
</feature>